<sequence>MAIKLYEQNNDNLQEFDKDKLLSILIQNGYHFIEQSDSEDETKPPENTSEWAYDAEKIKNKVTDIEMLEYRVNDNNDKMTQYDDASLTDLNLDYLLNSAEMNLIWPEDLDEIGKSSQSLLGYLTILKARDNTKKQSENFKNAIHKAFHKSLEVLLDPVLSLNNGIDLDLNNEKIWFFSQISIIIANWSEAATYLDEIDRRLAAISRFTELKIFTNGLQSIARLIANEHYNLMKVMVFVTDNLYKENTKNIKNFIKNKDLYSSIKHGIKYMKSVDMKYLKKKSIDNWLQRFIKAFQSTSPSGLKLPKLHLWVYHIIDSI</sequence>
<protein>
    <submittedName>
        <fullName evidence="1">Uncharacterized protein</fullName>
    </submittedName>
</protein>
<dbReference type="AlphaFoldDB" id="A0A397S6D7"/>
<keyword evidence="2" id="KW-1185">Reference proteome</keyword>
<comment type="caution">
    <text evidence="1">The sequence shown here is derived from an EMBL/GenBank/DDBJ whole genome shotgun (WGS) entry which is preliminary data.</text>
</comment>
<dbReference type="Proteomes" id="UP000265703">
    <property type="component" value="Unassembled WGS sequence"/>
</dbReference>
<evidence type="ECO:0000313" key="1">
    <source>
        <dbReference type="EMBL" id="RIA80276.1"/>
    </source>
</evidence>
<name>A0A397S6D7_9GLOM</name>
<dbReference type="OrthoDB" id="2410473at2759"/>
<reference evidence="1 2" key="1">
    <citation type="submission" date="2018-06" db="EMBL/GenBank/DDBJ databases">
        <title>Comparative genomics reveals the genomic features of Rhizophagus irregularis, R. cerebriforme, R. diaphanum and Gigaspora rosea, and their symbiotic lifestyle signature.</title>
        <authorList>
            <person name="Morin E."/>
            <person name="San Clemente H."/>
            <person name="Chen E.C.H."/>
            <person name="De La Providencia I."/>
            <person name="Hainaut M."/>
            <person name="Kuo A."/>
            <person name="Kohler A."/>
            <person name="Murat C."/>
            <person name="Tang N."/>
            <person name="Roy S."/>
            <person name="Loubradou J."/>
            <person name="Henrissat B."/>
            <person name="Grigoriev I.V."/>
            <person name="Corradi N."/>
            <person name="Roux C."/>
            <person name="Martin F.M."/>
        </authorList>
    </citation>
    <scope>NUCLEOTIDE SEQUENCE [LARGE SCALE GENOMIC DNA]</scope>
    <source>
        <strain evidence="1 2">DAOM 227022</strain>
    </source>
</reference>
<dbReference type="EMBL" id="QKYT01001003">
    <property type="protein sequence ID" value="RIA80276.1"/>
    <property type="molecule type" value="Genomic_DNA"/>
</dbReference>
<accession>A0A397S6D7</accession>
<evidence type="ECO:0000313" key="2">
    <source>
        <dbReference type="Proteomes" id="UP000265703"/>
    </source>
</evidence>
<organism evidence="1 2">
    <name type="scientific">Glomus cerebriforme</name>
    <dbReference type="NCBI Taxonomy" id="658196"/>
    <lineage>
        <taxon>Eukaryota</taxon>
        <taxon>Fungi</taxon>
        <taxon>Fungi incertae sedis</taxon>
        <taxon>Mucoromycota</taxon>
        <taxon>Glomeromycotina</taxon>
        <taxon>Glomeromycetes</taxon>
        <taxon>Glomerales</taxon>
        <taxon>Glomeraceae</taxon>
        <taxon>Glomus</taxon>
    </lineage>
</organism>
<proteinExistence type="predicted"/>
<gene>
    <name evidence="1" type="ORF">C1645_838982</name>
</gene>